<proteinExistence type="predicted"/>
<dbReference type="RefSeq" id="WP_231367974.1">
    <property type="nucleotide sequence ID" value="NZ_AP023410.1"/>
</dbReference>
<dbReference type="Proteomes" id="UP000516424">
    <property type="component" value="Chromosome"/>
</dbReference>
<gene>
    <name evidence="1" type="ORF">EMQ_1542</name>
</gene>
<organism evidence="1 2">
    <name type="scientific">Acetobacter aceti NBRC 14818</name>
    <dbReference type="NCBI Taxonomy" id="887700"/>
    <lineage>
        <taxon>Bacteria</taxon>
        <taxon>Pseudomonadati</taxon>
        <taxon>Pseudomonadota</taxon>
        <taxon>Alphaproteobacteria</taxon>
        <taxon>Acetobacterales</taxon>
        <taxon>Acetobacteraceae</taxon>
        <taxon>Acetobacter</taxon>
        <taxon>Acetobacter subgen. Acetobacter</taxon>
    </lineage>
</organism>
<dbReference type="EMBL" id="AP023410">
    <property type="protein sequence ID" value="BCK75936.1"/>
    <property type="molecule type" value="Genomic_DNA"/>
</dbReference>
<accession>A0AB33IDC7</accession>
<dbReference type="AlphaFoldDB" id="A0AB33IDC7"/>
<protein>
    <submittedName>
        <fullName evidence="1">Uncharacterized protein</fullName>
    </submittedName>
</protein>
<sequence>MQCEWRRSYDRLVPILIKEHFGNPGGMTRQFPYMKSTFPWKDEDFILTAEALANPNNKYHGLERQAQKYHRAGSWQLAGECWLIAAGWRRNMMDADNEQHVEALQFVLRHVEYNRALDEWKKKKLSRNAMPYPELFGLSDN</sequence>
<evidence type="ECO:0000313" key="1">
    <source>
        <dbReference type="EMBL" id="BCK75936.1"/>
    </source>
</evidence>
<keyword evidence="2" id="KW-1185">Reference proteome</keyword>
<name>A0AB33IDC7_ACEAC</name>
<evidence type="ECO:0000313" key="2">
    <source>
        <dbReference type="Proteomes" id="UP000516424"/>
    </source>
</evidence>
<reference evidence="1 2" key="1">
    <citation type="journal article" date="2011" name="Microbiology">
        <title>Transcriptome response to different carbon sources in Acetobacter aceti.</title>
        <authorList>
            <person name="Sakurai K."/>
            <person name="Arai H."/>
            <person name="Ishii M."/>
            <person name="Igarashi Y."/>
        </authorList>
    </citation>
    <scope>NUCLEOTIDE SEQUENCE [LARGE SCALE GENOMIC DNA]</scope>
    <source>
        <strain evidence="1 2">NBRC 14818</strain>
    </source>
</reference>